<reference evidence="5" key="1">
    <citation type="submission" date="2010-05" db="EMBL/GenBank/DDBJ databases">
        <title>The complete genome of Truepera radiovictris DSM 17093.</title>
        <authorList>
            <consortium name="US DOE Joint Genome Institute (JGI-PGF)"/>
            <person name="Lucas S."/>
            <person name="Copeland A."/>
            <person name="Lapidus A."/>
            <person name="Glavina del Rio T."/>
            <person name="Dalin E."/>
            <person name="Tice H."/>
            <person name="Bruce D."/>
            <person name="Goodwin L."/>
            <person name="Pitluck S."/>
            <person name="Kyrpides N."/>
            <person name="Mavromatis K."/>
            <person name="Ovchinnikova G."/>
            <person name="Munk A.C."/>
            <person name="Detter J.C."/>
            <person name="Han C."/>
            <person name="Tapia R."/>
            <person name="Land M."/>
            <person name="Hauser L."/>
            <person name="Markowitz V."/>
            <person name="Cheng J.-F."/>
            <person name="Hugenholtz P."/>
            <person name="Woyke T."/>
            <person name="Wu D."/>
            <person name="Tindall B."/>
            <person name="Pomrenke H.G."/>
            <person name="Brambilla E."/>
            <person name="Klenk H.-P."/>
            <person name="Eisen J.A."/>
        </authorList>
    </citation>
    <scope>NUCLEOTIDE SEQUENCE [LARGE SCALE GENOMIC DNA]</scope>
    <source>
        <strain evidence="5">DSM 17093 / CIP 108686 / LMG 22925 / RQ-24</strain>
    </source>
</reference>
<keyword evidence="2" id="KW-0677">Repeat</keyword>
<dbReference type="PANTHER" id="PTHR43584">
    <property type="entry name" value="NUCLEOTIDYL TRANSFERASE"/>
    <property type="match status" value="1"/>
</dbReference>
<gene>
    <name evidence="4" type="ordered locus">Trad_0038</name>
</gene>
<dbReference type="GO" id="GO:0016779">
    <property type="term" value="F:nucleotidyltransferase activity"/>
    <property type="evidence" value="ECO:0007669"/>
    <property type="project" value="UniProtKB-ARBA"/>
</dbReference>
<evidence type="ECO:0000256" key="1">
    <source>
        <dbReference type="ARBA" id="ARBA00022679"/>
    </source>
</evidence>
<dbReference type="AlphaFoldDB" id="D7CWU0"/>
<dbReference type="STRING" id="649638.Trad_0038"/>
<name>D7CWU0_TRURR</name>
<organism evidence="4 5">
    <name type="scientific">Truepera radiovictrix (strain DSM 17093 / CIP 108686 / LMG 22925 / RQ-24)</name>
    <dbReference type="NCBI Taxonomy" id="649638"/>
    <lineage>
        <taxon>Bacteria</taxon>
        <taxon>Thermotogati</taxon>
        <taxon>Deinococcota</taxon>
        <taxon>Deinococci</taxon>
        <taxon>Trueperales</taxon>
        <taxon>Trueperaceae</taxon>
        <taxon>Truepera</taxon>
    </lineage>
</organism>
<dbReference type="eggNOG" id="COG1207">
    <property type="taxonomic scope" value="Bacteria"/>
</dbReference>
<dbReference type="SUPFAM" id="SSF51161">
    <property type="entry name" value="Trimeric LpxA-like enzymes"/>
    <property type="match status" value="1"/>
</dbReference>
<dbReference type="InterPro" id="IPR050065">
    <property type="entry name" value="GlmU-like"/>
</dbReference>
<dbReference type="RefSeq" id="WP_013176561.1">
    <property type="nucleotide sequence ID" value="NC_014221.1"/>
</dbReference>
<dbReference type="PANTHER" id="PTHR43584:SF8">
    <property type="entry name" value="N-ACETYLMURAMATE ALPHA-1-PHOSPHATE URIDYLYLTRANSFERASE"/>
    <property type="match status" value="1"/>
</dbReference>
<dbReference type="Gene3D" id="2.160.10.10">
    <property type="entry name" value="Hexapeptide repeat proteins"/>
    <property type="match status" value="1"/>
</dbReference>
<dbReference type="Proteomes" id="UP000000379">
    <property type="component" value="Chromosome"/>
</dbReference>
<accession>D7CWU0</accession>
<reference evidence="4 5" key="2">
    <citation type="journal article" date="2011" name="Stand. Genomic Sci.">
        <title>Complete genome sequence of Truepera radiovictrix type strain (RQ-24).</title>
        <authorList>
            <person name="Ivanova N."/>
            <person name="Rohde C."/>
            <person name="Munk C."/>
            <person name="Nolan M."/>
            <person name="Lucas S."/>
            <person name="Del Rio T.G."/>
            <person name="Tice H."/>
            <person name="Deshpande S."/>
            <person name="Cheng J.F."/>
            <person name="Tapia R."/>
            <person name="Han C."/>
            <person name="Goodwin L."/>
            <person name="Pitluck S."/>
            <person name="Liolios K."/>
            <person name="Mavromatis K."/>
            <person name="Mikhailova N."/>
            <person name="Pati A."/>
            <person name="Chen A."/>
            <person name="Palaniappan K."/>
            <person name="Land M."/>
            <person name="Hauser L."/>
            <person name="Chang Y.J."/>
            <person name="Jeffries C.D."/>
            <person name="Brambilla E."/>
            <person name="Rohde M."/>
            <person name="Goker M."/>
            <person name="Tindall B.J."/>
            <person name="Woyke T."/>
            <person name="Bristow J."/>
            <person name="Eisen J.A."/>
            <person name="Markowitz V."/>
            <person name="Hugenholtz P."/>
            <person name="Kyrpides N.C."/>
            <person name="Klenk H.P."/>
            <person name="Lapidus A."/>
        </authorList>
    </citation>
    <scope>NUCLEOTIDE SEQUENCE [LARGE SCALE GENOMIC DNA]</scope>
    <source>
        <strain evidence="5">DSM 17093 / CIP 108686 / LMG 22925 / RQ-24</strain>
    </source>
</reference>
<keyword evidence="1 4" id="KW-0808">Transferase</keyword>
<protein>
    <submittedName>
        <fullName evidence="4">Transferase hexapeptide repeat containing protein</fullName>
    </submittedName>
</protein>
<evidence type="ECO:0000313" key="4">
    <source>
        <dbReference type="EMBL" id="ADI13181.1"/>
    </source>
</evidence>
<proteinExistence type="predicted"/>
<dbReference type="EMBL" id="CP002049">
    <property type="protein sequence ID" value="ADI13181.1"/>
    <property type="molecule type" value="Genomic_DNA"/>
</dbReference>
<keyword evidence="3" id="KW-0012">Acyltransferase</keyword>
<dbReference type="GO" id="GO:0016746">
    <property type="term" value="F:acyltransferase activity"/>
    <property type="evidence" value="ECO:0007669"/>
    <property type="project" value="UniProtKB-KW"/>
</dbReference>
<dbReference type="KEGG" id="tra:Trad_0038"/>
<dbReference type="InterPro" id="IPR011004">
    <property type="entry name" value="Trimer_LpxA-like_sf"/>
</dbReference>
<dbReference type="HOGENOM" id="CLU_086901_0_0_0"/>
<sequence>MLTCYDLFDLSRVSPNLRPLLEVTRPWEVLAKLDAFCTEIPDQRLGEVHPTAVLVGNVYLEAGAKVGPHALIEGPAWIAAGAEVGHGAYLRGGVVLAAGAKVGHATEVKRALFLEGAKAPHFNYVGDTVLGRGVNLGAGVKLANLKTFGDTIEVAGESTGLRKFGAALGDGVSIGCNAVTAPGTIVGPRTIIYHGATVRGVVPADVVVKLKQPLQTVPRRDP</sequence>
<keyword evidence="5" id="KW-1185">Reference proteome</keyword>
<dbReference type="PROSITE" id="PS00101">
    <property type="entry name" value="HEXAPEP_TRANSFERASES"/>
    <property type="match status" value="1"/>
</dbReference>
<evidence type="ECO:0000313" key="5">
    <source>
        <dbReference type="Proteomes" id="UP000000379"/>
    </source>
</evidence>
<evidence type="ECO:0000256" key="3">
    <source>
        <dbReference type="ARBA" id="ARBA00023315"/>
    </source>
</evidence>
<evidence type="ECO:0000256" key="2">
    <source>
        <dbReference type="ARBA" id="ARBA00022737"/>
    </source>
</evidence>
<dbReference type="OrthoDB" id="9779868at2"/>
<dbReference type="InterPro" id="IPR018357">
    <property type="entry name" value="Hexapep_transf_CS"/>
</dbReference>